<keyword evidence="1" id="KW-0732">Signal</keyword>
<evidence type="ECO:0000313" key="2">
    <source>
        <dbReference type="EMBL" id="CBY34984.1"/>
    </source>
</evidence>
<organism evidence="2">
    <name type="scientific">Oikopleura dioica</name>
    <name type="common">Tunicate</name>
    <dbReference type="NCBI Taxonomy" id="34765"/>
    <lineage>
        <taxon>Eukaryota</taxon>
        <taxon>Metazoa</taxon>
        <taxon>Chordata</taxon>
        <taxon>Tunicata</taxon>
        <taxon>Appendicularia</taxon>
        <taxon>Copelata</taxon>
        <taxon>Oikopleuridae</taxon>
        <taxon>Oikopleura</taxon>
    </lineage>
</organism>
<reference evidence="2" key="1">
    <citation type="journal article" date="2010" name="Science">
        <title>Plasticity of animal genome architecture unmasked by rapid evolution of a pelagic tunicate.</title>
        <authorList>
            <person name="Denoeud F."/>
            <person name="Henriet S."/>
            <person name="Mungpakdee S."/>
            <person name="Aury J.M."/>
            <person name="Da Silva C."/>
            <person name="Brinkmann H."/>
            <person name="Mikhaleva J."/>
            <person name="Olsen L.C."/>
            <person name="Jubin C."/>
            <person name="Canestro C."/>
            <person name="Bouquet J.M."/>
            <person name="Danks G."/>
            <person name="Poulain J."/>
            <person name="Campsteijn C."/>
            <person name="Adamski M."/>
            <person name="Cross I."/>
            <person name="Yadetie F."/>
            <person name="Muffato M."/>
            <person name="Louis A."/>
            <person name="Butcher S."/>
            <person name="Tsagkogeorga G."/>
            <person name="Konrad A."/>
            <person name="Singh S."/>
            <person name="Jensen M.F."/>
            <person name="Cong E.H."/>
            <person name="Eikeseth-Otteraa H."/>
            <person name="Noel B."/>
            <person name="Anthouard V."/>
            <person name="Porcel B.M."/>
            <person name="Kachouri-Lafond R."/>
            <person name="Nishino A."/>
            <person name="Ugolini M."/>
            <person name="Chourrout P."/>
            <person name="Nishida H."/>
            <person name="Aasland R."/>
            <person name="Huzurbazar S."/>
            <person name="Westhof E."/>
            <person name="Delsuc F."/>
            <person name="Lehrach H."/>
            <person name="Reinhardt R."/>
            <person name="Weissenbach J."/>
            <person name="Roy S.W."/>
            <person name="Artiguenave F."/>
            <person name="Postlethwait J.H."/>
            <person name="Manak J.R."/>
            <person name="Thompson E.M."/>
            <person name="Jaillon O."/>
            <person name="Du Pasquier L."/>
            <person name="Boudinot P."/>
            <person name="Liberles D.A."/>
            <person name="Volff J.N."/>
            <person name="Philippe H."/>
            <person name="Lenhard B."/>
            <person name="Roest Crollius H."/>
            <person name="Wincker P."/>
            <person name="Chourrout D."/>
        </authorList>
    </citation>
    <scope>NUCLEOTIDE SEQUENCE [LARGE SCALE GENOMIC DNA]</scope>
</reference>
<accession>E4YHL0</accession>
<name>E4YHL0_OIKDI</name>
<dbReference type="Proteomes" id="UP000011014">
    <property type="component" value="Unassembled WGS sequence"/>
</dbReference>
<evidence type="ECO:0000256" key="1">
    <source>
        <dbReference type="SAM" id="SignalP"/>
    </source>
</evidence>
<dbReference type="EMBL" id="FN654571">
    <property type="protein sequence ID" value="CBY34984.1"/>
    <property type="molecule type" value="Genomic_DNA"/>
</dbReference>
<proteinExistence type="predicted"/>
<gene>
    <name evidence="2" type="ORF">GSOID_T00025028001</name>
</gene>
<dbReference type="AlphaFoldDB" id="E4YHL0"/>
<feature type="signal peptide" evidence="1">
    <location>
        <begin position="1"/>
        <end position="16"/>
    </location>
</feature>
<protein>
    <submittedName>
        <fullName evidence="2">Uncharacterized protein</fullName>
    </submittedName>
</protein>
<feature type="chain" id="PRO_5003193910" evidence="1">
    <location>
        <begin position="17"/>
        <end position="103"/>
    </location>
</feature>
<sequence>MRFSTFVLFAAQLANAMSDEELLRMFSRSSRNRHSGCYKTAKLSKTRLLSDEIEIFRRNKSKIGLLLNCFQINDHQKLIRRGRRYFFENILEKLNTRIRKYKR</sequence>